<evidence type="ECO:0000313" key="4">
    <source>
        <dbReference type="Proteomes" id="UP000184383"/>
    </source>
</evidence>
<dbReference type="InterPro" id="IPR038607">
    <property type="entry name" value="PhoD-like_sf"/>
</dbReference>
<dbReference type="PANTHER" id="PTHR46689">
    <property type="entry name" value="MEMBRANE PROTEIN, PUTATIVE-RELATED"/>
    <property type="match status" value="1"/>
</dbReference>
<feature type="compositionally biased region" description="Polar residues" evidence="1">
    <location>
        <begin position="82"/>
        <end position="113"/>
    </location>
</feature>
<protein>
    <recommendedName>
        <fullName evidence="2">PhoD-like phosphatase domain-containing protein</fullName>
    </recommendedName>
</protein>
<reference evidence="4" key="1">
    <citation type="journal article" date="2017" name="Genome Biol.">
        <title>Comparative genomics reveals high biological diversity and specific adaptations in the industrially and medically important fungal genus Aspergillus.</title>
        <authorList>
            <person name="de Vries R.P."/>
            <person name="Riley R."/>
            <person name="Wiebenga A."/>
            <person name="Aguilar-Osorio G."/>
            <person name="Amillis S."/>
            <person name="Uchima C.A."/>
            <person name="Anderluh G."/>
            <person name="Asadollahi M."/>
            <person name="Askin M."/>
            <person name="Barry K."/>
            <person name="Battaglia E."/>
            <person name="Bayram O."/>
            <person name="Benocci T."/>
            <person name="Braus-Stromeyer S.A."/>
            <person name="Caldana C."/>
            <person name="Canovas D."/>
            <person name="Cerqueira G.C."/>
            <person name="Chen F."/>
            <person name="Chen W."/>
            <person name="Choi C."/>
            <person name="Clum A."/>
            <person name="Dos Santos R.A."/>
            <person name="Damasio A.R."/>
            <person name="Diallinas G."/>
            <person name="Emri T."/>
            <person name="Fekete E."/>
            <person name="Flipphi M."/>
            <person name="Freyberg S."/>
            <person name="Gallo A."/>
            <person name="Gournas C."/>
            <person name="Habgood R."/>
            <person name="Hainaut M."/>
            <person name="Harispe M.L."/>
            <person name="Henrissat B."/>
            <person name="Hilden K.S."/>
            <person name="Hope R."/>
            <person name="Hossain A."/>
            <person name="Karabika E."/>
            <person name="Karaffa L."/>
            <person name="Karanyi Z."/>
            <person name="Krasevec N."/>
            <person name="Kuo A."/>
            <person name="Kusch H."/>
            <person name="LaButti K."/>
            <person name="Lagendijk E.L."/>
            <person name="Lapidus A."/>
            <person name="Levasseur A."/>
            <person name="Lindquist E."/>
            <person name="Lipzen A."/>
            <person name="Logrieco A.F."/>
            <person name="MacCabe A."/>
            <person name="Maekelae M.R."/>
            <person name="Malavazi I."/>
            <person name="Melin P."/>
            <person name="Meyer V."/>
            <person name="Mielnichuk N."/>
            <person name="Miskei M."/>
            <person name="Molnar A.P."/>
            <person name="Mule G."/>
            <person name="Ngan C.Y."/>
            <person name="Orejas M."/>
            <person name="Orosz E."/>
            <person name="Ouedraogo J.P."/>
            <person name="Overkamp K.M."/>
            <person name="Park H.-S."/>
            <person name="Perrone G."/>
            <person name="Piumi F."/>
            <person name="Punt P.J."/>
            <person name="Ram A.F."/>
            <person name="Ramon A."/>
            <person name="Rauscher S."/>
            <person name="Record E."/>
            <person name="Riano-Pachon D.M."/>
            <person name="Robert V."/>
            <person name="Roehrig J."/>
            <person name="Ruller R."/>
            <person name="Salamov A."/>
            <person name="Salih N.S."/>
            <person name="Samson R.A."/>
            <person name="Sandor E."/>
            <person name="Sanguinetti M."/>
            <person name="Schuetze T."/>
            <person name="Sepcic K."/>
            <person name="Shelest E."/>
            <person name="Sherlock G."/>
            <person name="Sophianopoulou V."/>
            <person name="Squina F.M."/>
            <person name="Sun H."/>
            <person name="Susca A."/>
            <person name="Todd R.B."/>
            <person name="Tsang A."/>
            <person name="Unkles S.E."/>
            <person name="van de Wiele N."/>
            <person name="van Rossen-Uffink D."/>
            <person name="Oliveira J.V."/>
            <person name="Vesth T.C."/>
            <person name="Visser J."/>
            <person name="Yu J.-H."/>
            <person name="Zhou M."/>
            <person name="Andersen M.R."/>
            <person name="Archer D.B."/>
            <person name="Baker S.E."/>
            <person name="Benoit I."/>
            <person name="Brakhage A.A."/>
            <person name="Braus G.H."/>
            <person name="Fischer R."/>
            <person name="Frisvad J.C."/>
            <person name="Goldman G.H."/>
            <person name="Houbraken J."/>
            <person name="Oakley B."/>
            <person name="Pocsi I."/>
            <person name="Scazzocchio C."/>
            <person name="Seiboth B."/>
            <person name="vanKuyk P.A."/>
            <person name="Wortman J."/>
            <person name="Dyer P.S."/>
            <person name="Grigoriev I.V."/>
        </authorList>
    </citation>
    <scope>NUCLEOTIDE SEQUENCE [LARGE SCALE GENOMIC DNA]</scope>
    <source>
        <strain evidence="4">DTO 134E9</strain>
    </source>
</reference>
<dbReference type="Gene3D" id="3.60.21.70">
    <property type="entry name" value="PhoD-like phosphatase"/>
    <property type="match status" value="1"/>
</dbReference>
<feature type="compositionally biased region" description="Polar residues" evidence="1">
    <location>
        <begin position="395"/>
        <end position="417"/>
    </location>
</feature>
<dbReference type="GO" id="GO:0016020">
    <property type="term" value="C:membrane"/>
    <property type="evidence" value="ECO:0007669"/>
    <property type="project" value="TreeGrafter"/>
</dbReference>
<feature type="compositionally biased region" description="Polar residues" evidence="1">
    <location>
        <begin position="186"/>
        <end position="210"/>
    </location>
</feature>
<feature type="compositionally biased region" description="Polar residues" evidence="1">
    <location>
        <begin position="1191"/>
        <end position="1204"/>
    </location>
</feature>
<proteinExistence type="predicted"/>
<dbReference type="Pfam" id="PF19050">
    <property type="entry name" value="PhoD_2"/>
    <property type="match status" value="2"/>
</dbReference>
<dbReference type="Proteomes" id="UP000184383">
    <property type="component" value="Unassembled WGS sequence"/>
</dbReference>
<gene>
    <name evidence="3" type="ORF">ASPWEDRAFT_47266</name>
</gene>
<dbReference type="GeneID" id="63752779"/>
<feature type="domain" description="PhoD-like phosphatase" evidence="2">
    <location>
        <begin position="700"/>
        <end position="956"/>
    </location>
</feature>
<feature type="compositionally biased region" description="Polar residues" evidence="1">
    <location>
        <begin position="317"/>
        <end position="326"/>
    </location>
</feature>
<feature type="compositionally biased region" description="Basic and acidic residues" evidence="1">
    <location>
        <begin position="114"/>
        <end position="124"/>
    </location>
</feature>
<name>A0A1L9RZV9_ASPWE</name>
<dbReference type="PANTHER" id="PTHR46689:SF1">
    <property type="entry name" value="PHOD-LIKE PHOSPHATASE DOMAIN-CONTAINING PROTEIN"/>
    <property type="match status" value="1"/>
</dbReference>
<dbReference type="EMBL" id="KV878209">
    <property type="protein sequence ID" value="OJJ40434.1"/>
    <property type="molecule type" value="Genomic_DNA"/>
</dbReference>
<feature type="region of interest" description="Disordered" evidence="1">
    <location>
        <begin position="393"/>
        <end position="427"/>
    </location>
</feature>
<dbReference type="InterPro" id="IPR043904">
    <property type="entry name" value="PhoD_2-like"/>
</dbReference>
<evidence type="ECO:0000259" key="2">
    <source>
        <dbReference type="Pfam" id="PF19050"/>
    </source>
</evidence>
<feature type="compositionally biased region" description="Basic and acidic residues" evidence="1">
    <location>
        <begin position="140"/>
        <end position="166"/>
    </location>
</feature>
<keyword evidence="4" id="KW-1185">Reference proteome</keyword>
<organism evidence="3 4">
    <name type="scientific">Aspergillus wentii DTO 134E9</name>
    <dbReference type="NCBI Taxonomy" id="1073089"/>
    <lineage>
        <taxon>Eukaryota</taxon>
        <taxon>Fungi</taxon>
        <taxon>Dikarya</taxon>
        <taxon>Ascomycota</taxon>
        <taxon>Pezizomycotina</taxon>
        <taxon>Eurotiomycetes</taxon>
        <taxon>Eurotiomycetidae</taxon>
        <taxon>Eurotiales</taxon>
        <taxon>Aspergillaceae</taxon>
        <taxon>Aspergillus</taxon>
        <taxon>Aspergillus subgen. Cremei</taxon>
    </lineage>
</organism>
<feature type="compositionally biased region" description="Acidic residues" evidence="1">
    <location>
        <begin position="1300"/>
        <end position="1336"/>
    </location>
</feature>
<dbReference type="InterPro" id="IPR018946">
    <property type="entry name" value="PhoD-like_MPP"/>
</dbReference>
<feature type="domain" description="PhoD-like phosphatase" evidence="2">
    <location>
        <begin position="958"/>
        <end position="1116"/>
    </location>
</feature>
<feature type="region of interest" description="Disordered" evidence="1">
    <location>
        <begin position="1"/>
        <end position="372"/>
    </location>
</feature>
<dbReference type="OrthoDB" id="9999821at2759"/>
<feature type="region of interest" description="Disordered" evidence="1">
    <location>
        <begin position="1291"/>
        <end position="1366"/>
    </location>
</feature>
<dbReference type="VEuPathDB" id="FungiDB:ASPWEDRAFT_47266"/>
<feature type="compositionally biased region" description="Basic residues" evidence="1">
    <location>
        <begin position="1356"/>
        <end position="1366"/>
    </location>
</feature>
<evidence type="ECO:0000256" key="1">
    <source>
        <dbReference type="SAM" id="MobiDB-lite"/>
    </source>
</evidence>
<feature type="region of interest" description="Disordered" evidence="1">
    <location>
        <begin position="1111"/>
        <end position="1225"/>
    </location>
</feature>
<sequence>MPGIGYDNDYAPRVAEVPRGQPVSHKNNPAAIHGNRVSRSFSTRAGEIPPGDKRNLMNKPLPPDPSELPEGYAAEIRYATESEASTAAPDTQGEGTLDSTSQHSQLNRSNTTRSSKEQQHDWAPDRSPLQKLEVTLTGISKEEKRARVQEAERRLKEKLARQKMEAEGGGQIPAQPRESAAPGDSKSGTTMPERTASNRSTKYGQPTGTYRRQEPKRPTHQRFASEGYGELEVPRQRPAEKPISTHNRSASVRYSGPRPGEESQYANAGAQYPGQNVNRGNVPRRSVTVSHQPGPYGANMRPAQKSAPRDTFAPGWDSSQANQLPAPSQRAVPRKVDPKMQQQPLYPGPGNRQGRPAQQATREPGTYANFNGAAPFTAPVGFGFNDQALDKENEMTQNTQDELSSQQPKPKRQTVSFNVPPPTPPPLSEWKNAPAARLCASDFDFQNFDMDRSKAWWEGGGNKGRRQSRSLPINYQKPTQKLNANKSFQPPLFLKSGPLLRYTGMKRVQIDGPNGPFDKETWRGSVMIVTKDSRSSYNTPPTLRLFSQPMDLLPPPPVEVKGEEGAALAPEYVDPTAGLMKLGRDGRPLYVKPVEHTEEEMDLCFIENDDGIFELSASIIDYSSDGIKQAIPANRIHSMDGEAAGVHKDISGFRLYADPDRDVTFWRFNLEVELGPIQQRIAYRINQGPALGFWVPAKGQSMNIMFHNGNGFRPNVDTDRFCGPDPLWRDILNEHQTRPFHVMVGGGDQIFNDQVTAESSHFQDWIKIKNLNDRYDAPFDPEFRAEIENAYLENYSAWFSQGLFSLATSQIPAVNMWNDHEILEGYGSYPEEFMQTPVISGLGRIAFKYYLLFQHHSVPEETEADEPSWLLGAEPGPYIREKSRSLFMSMGKGVAFLGLDCRTERTSNEVISETTCDRIWDRCHREIIRGETKHLIVLLSIPIAYPRVAMLKNILNSRKSLGKAGMFGGLVNKNGGKVEIYDDHWTAKHHKSERTWLIEDLQDLAAEKSVRVTILSGDVHLAAIGQFYSNPKLDLAKDKDYRYMPNVISSAIANQPETEMVSDMLNKRNRVHHVDTNTDEDMIPIFTQDVDGKPRNNKRLLPRRNWCSIREYQPGFTPPATPESEEEPEPRPGMLKRTLSLTRGDKPAGGGILRRLSLRGPPPTKEFNLGGNNAPGRRMSMDGPFPPAETGDSQFPTPTATRPNSFLRRPTNVSQKSKKAVQAEDDGAGAMVNLEGGLSVTFNMELNPKDPAGITTPYKLLVPMLRYEGYEYDPPAAQVAKGWRKWLGVRRKKDRKDAEEGQDGASDEEDDYEDPEEGDDYDEDSDQGEDEDDDMPPETIVPVGQAAVEPDEQTKQAKKKWFGRLR</sequence>
<dbReference type="CDD" id="cd07389">
    <property type="entry name" value="MPP_PhoD"/>
    <property type="match status" value="1"/>
</dbReference>
<accession>A0A1L9RZV9</accession>
<dbReference type="STRING" id="1073089.A0A1L9RZV9"/>
<dbReference type="RefSeq" id="XP_040694110.1">
    <property type="nucleotide sequence ID" value="XM_040836931.1"/>
</dbReference>
<evidence type="ECO:0000313" key="3">
    <source>
        <dbReference type="EMBL" id="OJJ40434.1"/>
    </source>
</evidence>